<dbReference type="FunFam" id="3.40.50.1000:FF:000028">
    <property type="entry name" value="Calcium-transporting P-type ATPase, putative"/>
    <property type="match status" value="1"/>
</dbReference>
<evidence type="ECO:0000256" key="4">
    <source>
        <dbReference type="ARBA" id="ARBA00022692"/>
    </source>
</evidence>
<evidence type="ECO:0000256" key="1">
    <source>
        <dbReference type="ARBA" id="ARBA00004651"/>
    </source>
</evidence>
<keyword evidence="7" id="KW-1278">Translocase</keyword>
<dbReference type="InterPro" id="IPR023298">
    <property type="entry name" value="ATPase_P-typ_TM_dom_sf"/>
</dbReference>
<dbReference type="InterPro" id="IPR008250">
    <property type="entry name" value="ATPase_P-typ_transduc_dom_A_sf"/>
</dbReference>
<evidence type="ECO:0000313" key="13">
    <source>
        <dbReference type="Proteomes" id="UP000231567"/>
    </source>
</evidence>
<comment type="subcellular location">
    <subcellularLocation>
        <location evidence="1">Cell membrane</location>
        <topology evidence="1">Multi-pass membrane protein</topology>
    </subcellularLocation>
</comment>
<feature type="domain" description="Cation-transporting P-type ATPase N-terminal" evidence="11">
    <location>
        <begin position="2"/>
        <end position="75"/>
    </location>
</feature>
<dbReference type="GO" id="GO:0005886">
    <property type="term" value="C:plasma membrane"/>
    <property type="evidence" value="ECO:0007669"/>
    <property type="project" value="UniProtKB-SubCell"/>
</dbReference>
<keyword evidence="9 10" id="KW-0472">Membrane</keyword>
<dbReference type="PROSITE" id="PS00154">
    <property type="entry name" value="ATPASE_E1_E2"/>
    <property type="match status" value="1"/>
</dbReference>
<dbReference type="InterPro" id="IPR001757">
    <property type="entry name" value="P_typ_ATPase"/>
</dbReference>
<dbReference type="PRINTS" id="PR00119">
    <property type="entry name" value="CATATPASE"/>
</dbReference>
<keyword evidence="4 10" id="KW-0812">Transmembrane</keyword>
<dbReference type="SMART" id="SM00831">
    <property type="entry name" value="Cation_ATPase_N"/>
    <property type="match status" value="1"/>
</dbReference>
<dbReference type="InterPro" id="IPR018303">
    <property type="entry name" value="ATPase_P-typ_P_site"/>
</dbReference>
<evidence type="ECO:0000256" key="3">
    <source>
        <dbReference type="ARBA" id="ARBA00022475"/>
    </source>
</evidence>
<dbReference type="SUPFAM" id="SSF56784">
    <property type="entry name" value="HAD-like"/>
    <property type="match status" value="1"/>
</dbReference>
<evidence type="ECO:0000256" key="7">
    <source>
        <dbReference type="ARBA" id="ARBA00022967"/>
    </source>
</evidence>
<name>A0A2G9YQG8_9BACT</name>
<gene>
    <name evidence="12" type="ORF">COX39_02645</name>
</gene>
<keyword evidence="5" id="KW-0547">Nucleotide-binding</keyword>
<dbReference type="SUPFAM" id="SSF81665">
    <property type="entry name" value="Calcium ATPase, transmembrane domain M"/>
    <property type="match status" value="1"/>
</dbReference>
<dbReference type="InterPro" id="IPR004014">
    <property type="entry name" value="ATPase_P-typ_cation-transptr_N"/>
</dbReference>
<evidence type="ECO:0000256" key="9">
    <source>
        <dbReference type="ARBA" id="ARBA00023136"/>
    </source>
</evidence>
<protein>
    <submittedName>
        <fullName evidence="12">ATPase</fullName>
    </submittedName>
</protein>
<feature type="transmembrane region" description="Helical" evidence="10">
    <location>
        <begin position="669"/>
        <end position="691"/>
    </location>
</feature>
<keyword evidence="3" id="KW-1003">Cell membrane</keyword>
<feature type="transmembrane region" description="Helical" evidence="10">
    <location>
        <begin position="642"/>
        <end position="663"/>
    </location>
</feature>
<comment type="similarity">
    <text evidence="2">Belongs to the cation transport ATPase (P-type) (TC 3.A.3) family. Type IIA subfamily.</text>
</comment>
<evidence type="ECO:0000256" key="5">
    <source>
        <dbReference type="ARBA" id="ARBA00022741"/>
    </source>
</evidence>
<dbReference type="SFLD" id="SFLDS00003">
    <property type="entry name" value="Haloacid_Dehalogenase"/>
    <property type="match status" value="1"/>
</dbReference>
<feature type="transmembrane region" description="Helical" evidence="10">
    <location>
        <begin position="268"/>
        <end position="292"/>
    </location>
</feature>
<dbReference type="Gene3D" id="2.70.150.10">
    <property type="entry name" value="Calcium-transporting ATPase, cytoplasmic transduction domain A"/>
    <property type="match status" value="1"/>
</dbReference>
<evidence type="ECO:0000256" key="8">
    <source>
        <dbReference type="ARBA" id="ARBA00022989"/>
    </source>
</evidence>
<dbReference type="EMBL" id="PCRM01000036">
    <property type="protein sequence ID" value="PIP21497.1"/>
    <property type="molecule type" value="Genomic_DNA"/>
</dbReference>
<feature type="transmembrane region" description="Helical" evidence="10">
    <location>
        <begin position="47"/>
        <end position="73"/>
    </location>
</feature>
<sequence length="863" mass="95125">MNYYQRPISEILNELGAGINGLTDEQTFLNLQKFGLNRLKKLKQIPLFFMFINQFKDLMFIILISIGLIALVIGEPRDTLIIFAIVLVNAVIGFIQEYKAEKILAAFKKHLPSFSKVIRNGKLKKVLTFQLVPGDILTLESGDAIGADARLIEAFDLKTNDIALTGESQPQKKKVYQITEERTLSDIDNMVFMGTFVAEGEGKAVVVNTGTQTAFGQIAQQSQEIKEQPTPLQRELHHTSKTVAKIAIAVAFIVLFLLYIVGRNFKESMLFAIAAGVAMVPEGLPAAMSIALSLGAQRMIKKNALVKKLLHVESLGSVTTICTDKTGTLTTGKMSVVKTAPALDDEFMTTAILCNDAILGEKPIGEPLEQALLNYAKNQNINCDQVRKENQRFFEIPFSAKRKMMTVACKNGKGIHSYTKGACLEILQNCDLPEKEKAKIILKNDQMAKEGLRVIALAMKKLASAKIDKENLEKDLTFVGLVGLADPPREGVKEAIRICQKAQIKVIMISGDYGLTALALAKQIGLANTETQVVTGQDLHQMDDQGLKELLKKEGIFARTEPGQKMRIVKNLQEMGEVVAVTGDGINDVPALVKADIGVAMGQIGTDVTKEAADMILLDDNFATIINAVREGRRIFANARKFVFYVFSSNSGELFAPLIGVILGLPLPLIAVQILAIDLGTDVLPSLALGVEKEETGIMKQPPYSKTERIMNIKMLSKLLQIGLVMGFLGLTVFLVTLYEGGWHWGQNLSLDSQLYFSATASVYATLVFCQFANVFSSRSETQSIFKIGFFSNRWLLYAELISLGLLYLVIDFKPLQNVFRTSSPTPLGWLLIMASFFVILFLTQWQKKKASIKQNLNSGNSR</sequence>
<comment type="caution">
    <text evidence="12">The sequence shown here is derived from an EMBL/GenBank/DDBJ whole genome shotgun (WGS) entry which is preliminary data.</text>
</comment>
<dbReference type="SUPFAM" id="SSF81653">
    <property type="entry name" value="Calcium ATPase, transduction domain A"/>
    <property type="match status" value="1"/>
</dbReference>
<reference evidence="12 13" key="1">
    <citation type="submission" date="2017-09" db="EMBL/GenBank/DDBJ databases">
        <title>Depth-based differentiation of microbial function through sediment-hosted aquifers and enrichment of novel symbionts in the deep terrestrial subsurface.</title>
        <authorList>
            <person name="Probst A.J."/>
            <person name="Ladd B."/>
            <person name="Jarett J.K."/>
            <person name="Geller-Mcgrath D.E."/>
            <person name="Sieber C.M."/>
            <person name="Emerson J.B."/>
            <person name="Anantharaman K."/>
            <person name="Thomas B.C."/>
            <person name="Malmstrom R."/>
            <person name="Stieglmeier M."/>
            <person name="Klingl A."/>
            <person name="Woyke T."/>
            <person name="Ryan C.M."/>
            <person name="Banfield J.F."/>
        </authorList>
    </citation>
    <scope>NUCLEOTIDE SEQUENCE [LARGE SCALE GENOMIC DNA]</scope>
    <source>
        <strain evidence="12">CG23_combo_of_CG06-09_8_20_14_all_40_13</strain>
    </source>
</reference>
<accession>A0A2G9YQG8</accession>
<feature type="transmembrane region" description="Helical" evidence="10">
    <location>
        <begin position="795"/>
        <end position="816"/>
    </location>
</feature>
<evidence type="ECO:0000256" key="6">
    <source>
        <dbReference type="ARBA" id="ARBA00022840"/>
    </source>
</evidence>
<dbReference type="Pfam" id="PF13246">
    <property type="entry name" value="Cation_ATPase"/>
    <property type="match status" value="1"/>
</dbReference>
<evidence type="ECO:0000313" key="12">
    <source>
        <dbReference type="EMBL" id="PIP21497.1"/>
    </source>
</evidence>
<feature type="transmembrane region" description="Helical" evidence="10">
    <location>
        <begin position="243"/>
        <end position="262"/>
    </location>
</feature>
<dbReference type="InterPro" id="IPR059000">
    <property type="entry name" value="ATPase_P-type_domA"/>
</dbReference>
<evidence type="ECO:0000256" key="10">
    <source>
        <dbReference type="SAM" id="Phobius"/>
    </source>
</evidence>
<dbReference type="InterPro" id="IPR036412">
    <property type="entry name" value="HAD-like_sf"/>
</dbReference>
<dbReference type="Pfam" id="PF00122">
    <property type="entry name" value="E1-E2_ATPase"/>
    <property type="match status" value="1"/>
</dbReference>
<dbReference type="SFLD" id="SFLDF00027">
    <property type="entry name" value="p-type_atpase"/>
    <property type="match status" value="1"/>
</dbReference>
<dbReference type="InterPro" id="IPR050510">
    <property type="entry name" value="Cation_transp_ATPase_P-type"/>
</dbReference>
<dbReference type="Gene3D" id="3.40.1110.10">
    <property type="entry name" value="Calcium-transporting ATPase, cytoplasmic domain N"/>
    <property type="match status" value="1"/>
</dbReference>
<dbReference type="Gene3D" id="1.20.1110.10">
    <property type="entry name" value="Calcium-transporting ATPase, transmembrane domain"/>
    <property type="match status" value="1"/>
</dbReference>
<dbReference type="Pfam" id="PF08282">
    <property type="entry name" value="Hydrolase_3"/>
    <property type="match status" value="1"/>
</dbReference>
<dbReference type="GO" id="GO:0016887">
    <property type="term" value="F:ATP hydrolysis activity"/>
    <property type="evidence" value="ECO:0007669"/>
    <property type="project" value="InterPro"/>
</dbReference>
<dbReference type="GO" id="GO:0005524">
    <property type="term" value="F:ATP binding"/>
    <property type="evidence" value="ECO:0007669"/>
    <property type="project" value="UniProtKB-KW"/>
</dbReference>
<feature type="transmembrane region" description="Helical" evidence="10">
    <location>
        <begin position="79"/>
        <end position="98"/>
    </location>
</feature>
<evidence type="ECO:0000259" key="11">
    <source>
        <dbReference type="SMART" id="SM00831"/>
    </source>
</evidence>
<dbReference type="Pfam" id="PF00689">
    <property type="entry name" value="Cation_ATPase_C"/>
    <property type="match status" value="1"/>
</dbReference>
<dbReference type="Pfam" id="PF00690">
    <property type="entry name" value="Cation_ATPase_N"/>
    <property type="match status" value="1"/>
</dbReference>
<dbReference type="InterPro" id="IPR023299">
    <property type="entry name" value="ATPase_P-typ_cyto_dom_N"/>
</dbReference>
<dbReference type="Proteomes" id="UP000231567">
    <property type="component" value="Unassembled WGS sequence"/>
</dbReference>
<dbReference type="Gene3D" id="3.40.50.1000">
    <property type="entry name" value="HAD superfamily/HAD-like"/>
    <property type="match status" value="1"/>
</dbReference>
<dbReference type="PRINTS" id="PR00120">
    <property type="entry name" value="HATPASE"/>
</dbReference>
<dbReference type="AlphaFoldDB" id="A0A2G9YQG8"/>
<feature type="transmembrane region" description="Helical" evidence="10">
    <location>
        <begin position="828"/>
        <end position="846"/>
    </location>
</feature>
<dbReference type="PANTHER" id="PTHR43294:SF21">
    <property type="entry name" value="CATION TRANSPORTING ATPASE"/>
    <property type="match status" value="1"/>
</dbReference>
<keyword evidence="6" id="KW-0067">ATP-binding</keyword>
<dbReference type="InterPro" id="IPR044492">
    <property type="entry name" value="P_typ_ATPase_HD_dom"/>
</dbReference>
<dbReference type="PANTHER" id="PTHR43294">
    <property type="entry name" value="SODIUM/POTASSIUM-TRANSPORTING ATPASE SUBUNIT ALPHA"/>
    <property type="match status" value="1"/>
</dbReference>
<dbReference type="InterPro" id="IPR023214">
    <property type="entry name" value="HAD_sf"/>
</dbReference>
<keyword evidence="8 10" id="KW-1133">Transmembrane helix</keyword>
<feature type="transmembrane region" description="Helical" evidence="10">
    <location>
        <begin position="755"/>
        <end position="775"/>
    </location>
</feature>
<dbReference type="InterPro" id="IPR006068">
    <property type="entry name" value="ATPase_P-typ_cation-transptr_C"/>
</dbReference>
<dbReference type="NCBIfam" id="TIGR01494">
    <property type="entry name" value="ATPase_P-type"/>
    <property type="match status" value="2"/>
</dbReference>
<proteinExistence type="inferred from homology"/>
<dbReference type="SFLD" id="SFLDG00002">
    <property type="entry name" value="C1.7:_P-type_atpase_like"/>
    <property type="match status" value="1"/>
</dbReference>
<organism evidence="12 13">
    <name type="scientific">Candidatus Nealsonbacteria bacterium CG23_combo_of_CG06-09_8_20_14_all_40_13</name>
    <dbReference type="NCBI Taxonomy" id="1974724"/>
    <lineage>
        <taxon>Bacteria</taxon>
        <taxon>Candidatus Nealsoniibacteriota</taxon>
    </lineage>
</organism>
<feature type="transmembrane region" description="Helical" evidence="10">
    <location>
        <begin position="719"/>
        <end position="739"/>
    </location>
</feature>
<evidence type="ECO:0000256" key="2">
    <source>
        <dbReference type="ARBA" id="ARBA00005675"/>
    </source>
</evidence>